<name>A0A6J5N5T0_9CAUD</name>
<accession>A0A6J5N5T0</accession>
<proteinExistence type="predicted"/>
<organism evidence="1">
    <name type="scientific">uncultured Caudovirales phage</name>
    <dbReference type="NCBI Taxonomy" id="2100421"/>
    <lineage>
        <taxon>Viruses</taxon>
        <taxon>Duplodnaviria</taxon>
        <taxon>Heunggongvirae</taxon>
        <taxon>Uroviricota</taxon>
        <taxon>Caudoviricetes</taxon>
        <taxon>Peduoviridae</taxon>
        <taxon>Maltschvirus</taxon>
        <taxon>Maltschvirus maltsch</taxon>
    </lineage>
</organism>
<dbReference type="EMBL" id="LR796595">
    <property type="protein sequence ID" value="CAB4153777.1"/>
    <property type="molecule type" value="Genomic_DNA"/>
</dbReference>
<sequence>MKIEEIKTESKPTDNYFTAMEISEMAGVSYGSIKERIHRLEIFPDALKGKARLFSAEKAQAIISQIKYKKRTYYQIFESKLNYDN</sequence>
<evidence type="ECO:0000313" key="1">
    <source>
        <dbReference type="EMBL" id="CAB4153777.1"/>
    </source>
</evidence>
<reference evidence="1" key="1">
    <citation type="submission" date="2020-04" db="EMBL/GenBank/DDBJ databases">
        <authorList>
            <person name="Chiriac C."/>
            <person name="Salcher M."/>
            <person name="Ghai R."/>
            <person name="Kavagutti S V."/>
        </authorList>
    </citation>
    <scope>NUCLEOTIDE SEQUENCE</scope>
</reference>
<gene>
    <name evidence="1" type="ORF">UFOVP638_25</name>
</gene>
<protein>
    <submittedName>
        <fullName evidence="1">Uncharacterized protein</fullName>
    </submittedName>
</protein>